<keyword evidence="3 5" id="KW-0472">Membrane</keyword>
<keyword evidence="5" id="KW-1133">Transmembrane helix</keyword>
<comment type="subcellular location">
    <subcellularLocation>
        <location evidence="3">Cell membrane</location>
        <topology evidence="3">Lipid-anchor</topology>
    </subcellularLocation>
</comment>
<comment type="function">
    <text evidence="3">Lytic transglycosylase with a strong preference for naked glycan strands that lack stem peptides.</text>
</comment>
<dbReference type="InterPro" id="IPR012997">
    <property type="entry name" value="RplA"/>
</dbReference>
<keyword evidence="3 7" id="KW-0449">Lipoprotein</keyword>
<feature type="transmembrane region" description="Helical" evidence="5">
    <location>
        <begin position="12"/>
        <end position="31"/>
    </location>
</feature>
<dbReference type="SUPFAM" id="SSF50685">
    <property type="entry name" value="Barwin-like endoglucanases"/>
    <property type="match status" value="1"/>
</dbReference>
<dbReference type="AlphaFoldDB" id="A0A2T2YI80"/>
<dbReference type="GO" id="GO:0071555">
    <property type="term" value="P:cell wall organization"/>
    <property type="evidence" value="ECO:0007669"/>
    <property type="project" value="UniProtKB-KW"/>
</dbReference>
<keyword evidence="8" id="KW-1185">Reference proteome</keyword>
<dbReference type="InterPro" id="IPR036908">
    <property type="entry name" value="RlpA-like_sf"/>
</dbReference>
<gene>
    <name evidence="3" type="primary">rlpA</name>
    <name evidence="7" type="ORF">AHMF7605_17675</name>
</gene>
<organism evidence="7 8">
    <name type="scientific">Adhaeribacter arboris</name>
    <dbReference type="NCBI Taxonomy" id="2072846"/>
    <lineage>
        <taxon>Bacteria</taxon>
        <taxon>Pseudomonadati</taxon>
        <taxon>Bacteroidota</taxon>
        <taxon>Cytophagia</taxon>
        <taxon>Cytophagales</taxon>
        <taxon>Hymenobacteraceae</taxon>
        <taxon>Adhaeribacter</taxon>
    </lineage>
</organism>
<reference evidence="7 8" key="1">
    <citation type="submission" date="2018-03" db="EMBL/GenBank/DDBJ databases">
        <title>Adhaeribacter sp. HMF7605 Genome sequencing and assembly.</title>
        <authorList>
            <person name="Kang H."/>
            <person name="Kang J."/>
            <person name="Cha I."/>
            <person name="Kim H."/>
            <person name="Joh K."/>
        </authorList>
    </citation>
    <scope>NUCLEOTIDE SEQUENCE [LARGE SCALE GENOMIC DNA]</scope>
    <source>
        <strain evidence="7 8">HMF7605</strain>
    </source>
</reference>
<dbReference type="CDD" id="cd22268">
    <property type="entry name" value="DPBB_RlpA-like"/>
    <property type="match status" value="1"/>
</dbReference>
<evidence type="ECO:0000256" key="5">
    <source>
        <dbReference type="SAM" id="Phobius"/>
    </source>
</evidence>
<keyword evidence="2 3" id="KW-0961">Cell wall biogenesis/degradation</keyword>
<evidence type="ECO:0000313" key="7">
    <source>
        <dbReference type="EMBL" id="PSR55205.1"/>
    </source>
</evidence>
<dbReference type="Gene3D" id="2.40.40.10">
    <property type="entry name" value="RlpA-like domain"/>
    <property type="match status" value="1"/>
</dbReference>
<proteinExistence type="inferred from homology"/>
<evidence type="ECO:0000256" key="4">
    <source>
        <dbReference type="RuleBase" id="RU003495"/>
    </source>
</evidence>
<dbReference type="RefSeq" id="WP_106931383.1">
    <property type="nucleotide sequence ID" value="NZ_PYFT01000001.1"/>
</dbReference>
<dbReference type="NCBIfam" id="TIGR00413">
    <property type="entry name" value="rlpA"/>
    <property type="match status" value="1"/>
</dbReference>
<keyword evidence="3" id="KW-0564">Palmitate</keyword>
<sequence length="143" mass="15913">MVRRHYGALRVSLLSACFRFVICAFILAGLVSSCARTNWNGYTEQGNASYYADKFQGRKMANGQPYRKGKLTAAHKKIPLGSRVKVTNLKTHRSVKVKITDRGPHGRNRMIDLSRAAARKVGMIEAGVVPVKIKVLKPKKDKS</sequence>
<comment type="similarity">
    <text evidence="3 4">Belongs to the RlpA family.</text>
</comment>
<dbReference type="GO" id="GO:0000270">
    <property type="term" value="P:peptidoglycan metabolic process"/>
    <property type="evidence" value="ECO:0007669"/>
    <property type="project" value="UniProtKB-UniRule"/>
</dbReference>
<evidence type="ECO:0000313" key="8">
    <source>
        <dbReference type="Proteomes" id="UP000240357"/>
    </source>
</evidence>
<dbReference type="HAMAP" id="MF_02071">
    <property type="entry name" value="RlpA"/>
    <property type="match status" value="1"/>
</dbReference>
<dbReference type="Pfam" id="PF03330">
    <property type="entry name" value="DPBB_1"/>
    <property type="match status" value="1"/>
</dbReference>
<feature type="domain" description="RlpA-like protein double-psi beta-barrel" evidence="6">
    <location>
        <begin position="43"/>
        <end position="133"/>
    </location>
</feature>
<keyword evidence="1 3" id="KW-0456">Lyase</keyword>
<evidence type="ECO:0000256" key="3">
    <source>
        <dbReference type="HAMAP-Rule" id="MF_02071"/>
    </source>
</evidence>
<dbReference type="PANTHER" id="PTHR34183:SF8">
    <property type="entry name" value="ENDOLYTIC PEPTIDOGLYCAN TRANSGLYCOSYLASE RLPA-RELATED"/>
    <property type="match status" value="1"/>
</dbReference>
<protein>
    <recommendedName>
        <fullName evidence="3">Probable endolytic peptidoglycan transglycosylase RlpA</fullName>
        <ecNumber evidence="3">4.2.2.-</ecNumber>
    </recommendedName>
</protein>
<keyword evidence="3" id="KW-1003">Cell membrane</keyword>
<keyword evidence="5" id="KW-0812">Transmembrane</keyword>
<dbReference type="EMBL" id="PYFT01000001">
    <property type="protein sequence ID" value="PSR55205.1"/>
    <property type="molecule type" value="Genomic_DNA"/>
</dbReference>
<dbReference type="InterPro" id="IPR034718">
    <property type="entry name" value="RlpA"/>
</dbReference>
<evidence type="ECO:0000256" key="1">
    <source>
        <dbReference type="ARBA" id="ARBA00023239"/>
    </source>
</evidence>
<evidence type="ECO:0000256" key="2">
    <source>
        <dbReference type="ARBA" id="ARBA00023316"/>
    </source>
</evidence>
<comment type="caution">
    <text evidence="7">The sequence shown here is derived from an EMBL/GenBank/DDBJ whole genome shotgun (WGS) entry which is preliminary data.</text>
</comment>
<dbReference type="PROSITE" id="PS51257">
    <property type="entry name" value="PROKAR_LIPOPROTEIN"/>
    <property type="match status" value="1"/>
</dbReference>
<dbReference type="GO" id="GO:0005886">
    <property type="term" value="C:plasma membrane"/>
    <property type="evidence" value="ECO:0007669"/>
    <property type="project" value="UniProtKB-SubCell"/>
</dbReference>
<dbReference type="EC" id="4.2.2.-" evidence="3"/>
<name>A0A2T2YI80_9BACT</name>
<dbReference type="Proteomes" id="UP000240357">
    <property type="component" value="Unassembled WGS sequence"/>
</dbReference>
<dbReference type="PANTHER" id="PTHR34183">
    <property type="entry name" value="ENDOLYTIC PEPTIDOGLYCAN TRANSGLYCOSYLASE RLPA"/>
    <property type="match status" value="1"/>
</dbReference>
<accession>A0A2T2YI80</accession>
<dbReference type="InterPro" id="IPR009009">
    <property type="entry name" value="RlpA-like_DPBB"/>
</dbReference>
<evidence type="ECO:0000259" key="6">
    <source>
        <dbReference type="Pfam" id="PF03330"/>
    </source>
</evidence>
<dbReference type="GO" id="GO:0008932">
    <property type="term" value="F:lytic endotransglycosylase activity"/>
    <property type="evidence" value="ECO:0007669"/>
    <property type="project" value="UniProtKB-UniRule"/>
</dbReference>
<dbReference type="OrthoDB" id="9779128at2"/>